<dbReference type="GO" id="GO:0030313">
    <property type="term" value="C:cell envelope"/>
    <property type="evidence" value="ECO:0007669"/>
    <property type="project" value="UniProtKB-SubCell"/>
</dbReference>
<evidence type="ECO:0000313" key="11">
    <source>
        <dbReference type="EMBL" id="HGD12953.1"/>
    </source>
</evidence>
<dbReference type="EMBL" id="DTMZ01000054">
    <property type="protein sequence ID" value="HGD12953.1"/>
    <property type="molecule type" value="Genomic_DNA"/>
</dbReference>
<dbReference type="InterPro" id="IPR045834">
    <property type="entry name" value="Csd3_N2"/>
</dbReference>
<evidence type="ECO:0000256" key="6">
    <source>
        <dbReference type="ARBA" id="ARBA00022833"/>
    </source>
</evidence>
<evidence type="ECO:0000259" key="10">
    <source>
        <dbReference type="Pfam" id="PF19425"/>
    </source>
</evidence>
<keyword evidence="8" id="KW-0472">Membrane</keyword>
<dbReference type="InterPro" id="IPR011055">
    <property type="entry name" value="Dup_hybrid_motif"/>
</dbReference>
<keyword evidence="3" id="KW-0645">Protease</keyword>
<dbReference type="InterPro" id="IPR050570">
    <property type="entry name" value="Cell_wall_metabolism_enzyme"/>
</dbReference>
<evidence type="ECO:0000256" key="8">
    <source>
        <dbReference type="SAM" id="Phobius"/>
    </source>
</evidence>
<dbReference type="GO" id="GO:0006508">
    <property type="term" value="P:proteolysis"/>
    <property type="evidence" value="ECO:0007669"/>
    <property type="project" value="UniProtKB-KW"/>
</dbReference>
<evidence type="ECO:0000256" key="2">
    <source>
        <dbReference type="ARBA" id="ARBA00004196"/>
    </source>
</evidence>
<keyword evidence="5" id="KW-0378">Hydrolase</keyword>
<protein>
    <submittedName>
        <fullName evidence="11">M23 family metallopeptidase</fullName>
    </submittedName>
</protein>
<dbReference type="GO" id="GO:0046872">
    <property type="term" value="F:metal ion binding"/>
    <property type="evidence" value="ECO:0007669"/>
    <property type="project" value="UniProtKB-KW"/>
</dbReference>
<dbReference type="InterPro" id="IPR016047">
    <property type="entry name" value="M23ase_b-sheet_dom"/>
</dbReference>
<gene>
    <name evidence="11" type="ORF">ENX16_02595</name>
</gene>
<evidence type="ECO:0000256" key="4">
    <source>
        <dbReference type="ARBA" id="ARBA00022723"/>
    </source>
</evidence>
<evidence type="ECO:0000256" key="3">
    <source>
        <dbReference type="ARBA" id="ARBA00022670"/>
    </source>
</evidence>
<keyword evidence="4" id="KW-0479">Metal-binding</keyword>
<keyword evidence="6" id="KW-0862">Zinc</keyword>
<comment type="caution">
    <text evidence="11">The sequence shown here is derived from an EMBL/GenBank/DDBJ whole genome shotgun (WGS) entry which is preliminary data.</text>
</comment>
<dbReference type="PANTHER" id="PTHR21666:SF288">
    <property type="entry name" value="CELL DIVISION PROTEIN YTFB"/>
    <property type="match status" value="1"/>
</dbReference>
<evidence type="ECO:0000256" key="7">
    <source>
        <dbReference type="ARBA" id="ARBA00023049"/>
    </source>
</evidence>
<evidence type="ECO:0000256" key="5">
    <source>
        <dbReference type="ARBA" id="ARBA00022801"/>
    </source>
</evidence>
<sequence>MSQNSPEEPILAQKFKFGLWVIVSILAIVLAIMFSFFRLQRKNAGAFFCGPELPSPESTYYGGDVLQKGEVLAELLARWCIPGDKINSIYAALSKTDFNFRKMKPGDSVALIYQGLDLNGIDYYLNPVVLYAVRFDSNGSASALKLTNSVDTVRCAIRGTIENSLWNSLLKMGATPELVVEFAEILRYDIDFFTECNNGDTFELLVDRLEANGRFYRYGRVYMVHYKSRTDNVYGFYYQDPSGRWDYYNEKGQSLRKTLLRSPLSFARISSYFGMRFHPILKIVRPHQGVDYVAPRGTPVSAIADGVVTMARWNGGYGKMVEIKHSGGLSSRYGHLSGYGPGIKVGRFIRQGATVGYVGATGLATGPHLHFEVRQNGKPVNPLKVIPPRAEPVPAKYLADFQAVKNGYLELFKKIAALPVRVSESLPGN</sequence>
<dbReference type="Gene3D" id="3.10.450.350">
    <property type="match status" value="1"/>
</dbReference>
<keyword evidence="8" id="KW-1133">Transmembrane helix</keyword>
<name>A0A7V3PT80_UNCW3</name>
<dbReference type="CDD" id="cd12797">
    <property type="entry name" value="M23_peptidase"/>
    <property type="match status" value="1"/>
</dbReference>
<dbReference type="PANTHER" id="PTHR21666">
    <property type="entry name" value="PEPTIDASE-RELATED"/>
    <property type="match status" value="1"/>
</dbReference>
<dbReference type="Gene3D" id="2.70.70.10">
    <property type="entry name" value="Glucose Permease (Domain IIA)"/>
    <property type="match status" value="1"/>
</dbReference>
<proteinExistence type="predicted"/>
<reference evidence="11" key="1">
    <citation type="journal article" date="2020" name="mSystems">
        <title>Genome- and Community-Level Interaction Insights into Carbon Utilization and Element Cycling Functions of Hydrothermarchaeota in Hydrothermal Sediment.</title>
        <authorList>
            <person name="Zhou Z."/>
            <person name="Liu Y."/>
            <person name="Xu W."/>
            <person name="Pan J."/>
            <person name="Luo Z.H."/>
            <person name="Li M."/>
        </authorList>
    </citation>
    <scope>NUCLEOTIDE SEQUENCE [LARGE SCALE GENOMIC DNA]</scope>
    <source>
        <strain evidence="11">SpSt-914</strain>
    </source>
</reference>
<evidence type="ECO:0000256" key="1">
    <source>
        <dbReference type="ARBA" id="ARBA00001947"/>
    </source>
</evidence>
<comment type="cofactor">
    <cofactor evidence="1">
        <name>Zn(2+)</name>
        <dbReference type="ChEBI" id="CHEBI:29105"/>
    </cofactor>
</comment>
<dbReference type="SUPFAM" id="SSF51261">
    <property type="entry name" value="Duplicated hybrid motif"/>
    <property type="match status" value="1"/>
</dbReference>
<keyword evidence="7" id="KW-0482">Metalloprotease</keyword>
<feature type="domain" description="Csd3-like second N-terminal" evidence="10">
    <location>
        <begin position="156"/>
        <end position="273"/>
    </location>
</feature>
<feature type="transmembrane region" description="Helical" evidence="8">
    <location>
        <begin position="17"/>
        <end position="37"/>
    </location>
</feature>
<dbReference type="AlphaFoldDB" id="A0A7V3PT80"/>
<feature type="domain" description="M23ase beta-sheet core" evidence="9">
    <location>
        <begin position="286"/>
        <end position="382"/>
    </location>
</feature>
<dbReference type="GO" id="GO:0004222">
    <property type="term" value="F:metalloendopeptidase activity"/>
    <property type="evidence" value="ECO:0007669"/>
    <property type="project" value="TreeGrafter"/>
</dbReference>
<dbReference type="Pfam" id="PF19425">
    <property type="entry name" value="Csd3_N2"/>
    <property type="match status" value="1"/>
</dbReference>
<organism evidence="11">
    <name type="scientific">candidate division WOR-3 bacterium</name>
    <dbReference type="NCBI Taxonomy" id="2052148"/>
    <lineage>
        <taxon>Bacteria</taxon>
        <taxon>Bacteria division WOR-3</taxon>
    </lineage>
</organism>
<keyword evidence="8" id="KW-0812">Transmembrane</keyword>
<comment type="subcellular location">
    <subcellularLocation>
        <location evidence="2">Cell envelope</location>
    </subcellularLocation>
</comment>
<evidence type="ECO:0000259" key="9">
    <source>
        <dbReference type="Pfam" id="PF01551"/>
    </source>
</evidence>
<dbReference type="Pfam" id="PF01551">
    <property type="entry name" value="Peptidase_M23"/>
    <property type="match status" value="1"/>
</dbReference>
<accession>A0A7V3PT80</accession>